<protein>
    <submittedName>
        <fullName evidence="4">Uncharacterized protein LOC113790945</fullName>
    </submittedName>
</protein>
<feature type="transmembrane region" description="Helical" evidence="2">
    <location>
        <begin position="92"/>
        <end position="110"/>
    </location>
</feature>
<evidence type="ECO:0000256" key="1">
    <source>
        <dbReference type="SAM" id="MobiDB-lite"/>
    </source>
</evidence>
<sequence>MERKKSRSKLVKDQQLFDLPPEPPPPPPSPPPPPIQNSSFNNTHLSSIIGEDFFIHRYICSIYVLISVQCSLTMICILLAERFSPEIWQKQSIHLTIVFGLLTLFLFIYISCRPLLDKNNNNNNNNQNDNQQQQIFQKIKNSFYWFDAILLIIFTFFQTILLTSISFIHINIFANYGHNIIKPLLILMFCWSTITSLFRCWYHYNQFAMNSFGKFFSLEPNNLSNGIRQTFFIEMIITSILMFSNDYQDNNNDHNIKHIYLAIQLAFNITIFMILYFAYGTRLFLNESYHQQHGGYQVNKILIGLLWIYTYPFRFFYQSLRTKIYEWKK</sequence>
<feature type="transmembrane region" description="Helical" evidence="2">
    <location>
        <begin position="148"/>
        <end position="172"/>
    </location>
</feature>
<feature type="transmembrane region" description="Helical" evidence="2">
    <location>
        <begin position="55"/>
        <end position="80"/>
    </location>
</feature>
<accession>A0A6P6XU44</accession>
<keyword evidence="3" id="KW-1185">Reference proteome</keyword>
<feature type="transmembrane region" description="Helical" evidence="2">
    <location>
        <begin position="259"/>
        <end position="279"/>
    </location>
</feature>
<evidence type="ECO:0000256" key="2">
    <source>
        <dbReference type="SAM" id="Phobius"/>
    </source>
</evidence>
<keyword evidence="2" id="KW-1133">Transmembrane helix</keyword>
<keyword evidence="2" id="KW-0472">Membrane</keyword>
<feature type="transmembrane region" description="Helical" evidence="2">
    <location>
        <begin position="184"/>
        <end position="204"/>
    </location>
</feature>
<proteinExistence type="predicted"/>
<organism evidence="3 4">
    <name type="scientific">Dermatophagoides pteronyssinus</name>
    <name type="common">European house dust mite</name>
    <dbReference type="NCBI Taxonomy" id="6956"/>
    <lineage>
        <taxon>Eukaryota</taxon>
        <taxon>Metazoa</taxon>
        <taxon>Ecdysozoa</taxon>
        <taxon>Arthropoda</taxon>
        <taxon>Chelicerata</taxon>
        <taxon>Arachnida</taxon>
        <taxon>Acari</taxon>
        <taxon>Acariformes</taxon>
        <taxon>Sarcoptiformes</taxon>
        <taxon>Astigmata</taxon>
        <taxon>Psoroptidia</taxon>
        <taxon>Analgoidea</taxon>
        <taxon>Pyroglyphidae</taxon>
        <taxon>Dermatophagoidinae</taxon>
        <taxon>Dermatophagoides</taxon>
    </lineage>
</organism>
<dbReference type="InParanoid" id="A0A6P6XU44"/>
<feature type="transmembrane region" description="Helical" evidence="2">
    <location>
        <begin position="299"/>
        <end position="317"/>
    </location>
</feature>
<dbReference type="GeneID" id="113790945"/>
<dbReference type="SUPFAM" id="SSF101447">
    <property type="entry name" value="Formin homology 2 domain (FH2 domain)"/>
    <property type="match status" value="1"/>
</dbReference>
<dbReference type="RefSeq" id="XP_027196453.1">
    <property type="nucleotide sequence ID" value="XM_027340652.1"/>
</dbReference>
<dbReference type="AlphaFoldDB" id="A0A6P6XU44"/>
<keyword evidence="2" id="KW-0812">Transmembrane</keyword>
<dbReference type="OrthoDB" id="10490311at2759"/>
<evidence type="ECO:0000313" key="4">
    <source>
        <dbReference type="RefSeq" id="XP_027196453.1"/>
    </source>
</evidence>
<evidence type="ECO:0000313" key="3">
    <source>
        <dbReference type="Proteomes" id="UP000515146"/>
    </source>
</evidence>
<dbReference type="Proteomes" id="UP000515146">
    <property type="component" value="Unplaced"/>
</dbReference>
<feature type="compositionally biased region" description="Pro residues" evidence="1">
    <location>
        <begin position="20"/>
        <end position="35"/>
    </location>
</feature>
<reference evidence="4" key="1">
    <citation type="submission" date="2025-08" db="UniProtKB">
        <authorList>
            <consortium name="RefSeq"/>
        </authorList>
    </citation>
    <scope>IDENTIFICATION</scope>
    <source>
        <strain evidence="4">Airmid</strain>
    </source>
</reference>
<dbReference type="KEGG" id="dpte:113790945"/>
<gene>
    <name evidence="4" type="primary">LOC113790945</name>
</gene>
<feature type="region of interest" description="Disordered" evidence="1">
    <location>
        <begin position="1"/>
        <end position="37"/>
    </location>
</feature>
<name>A0A6P6XU44_DERPT</name>